<dbReference type="NCBIfam" id="TIGR00810">
    <property type="entry name" value="secG"/>
    <property type="match status" value="1"/>
</dbReference>
<evidence type="ECO:0000256" key="7">
    <source>
        <dbReference type="ARBA" id="ARBA00023010"/>
    </source>
</evidence>
<keyword evidence="3 9" id="KW-0813">Transport</keyword>
<evidence type="ECO:0000256" key="3">
    <source>
        <dbReference type="ARBA" id="ARBA00022448"/>
    </source>
</evidence>
<keyword evidence="7 9" id="KW-0811">Translocation</keyword>
<feature type="transmembrane region" description="Helical" evidence="9">
    <location>
        <begin position="6"/>
        <end position="28"/>
    </location>
</feature>
<keyword evidence="9" id="KW-1003">Cell membrane</keyword>
<evidence type="ECO:0000256" key="1">
    <source>
        <dbReference type="ARBA" id="ARBA00004141"/>
    </source>
</evidence>
<organism evidence="10 11">
    <name type="scientific">Anaerococcus lactolyticus ATCC 51172</name>
    <dbReference type="NCBI Taxonomy" id="525254"/>
    <lineage>
        <taxon>Bacteria</taxon>
        <taxon>Bacillati</taxon>
        <taxon>Bacillota</taxon>
        <taxon>Tissierellia</taxon>
        <taxon>Tissierellales</taxon>
        <taxon>Peptoniphilaceae</taxon>
        <taxon>Anaerococcus</taxon>
    </lineage>
</organism>
<dbReference type="AlphaFoldDB" id="C2BDL5"/>
<evidence type="ECO:0000256" key="8">
    <source>
        <dbReference type="ARBA" id="ARBA00023136"/>
    </source>
</evidence>
<dbReference type="GO" id="GO:0015450">
    <property type="term" value="F:protein-transporting ATPase activity"/>
    <property type="evidence" value="ECO:0007669"/>
    <property type="project" value="UniProtKB-UniRule"/>
</dbReference>
<dbReference type="GO" id="GO:0005886">
    <property type="term" value="C:plasma membrane"/>
    <property type="evidence" value="ECO:0007669"/>
    <property type="project" value="UniProtKB-SubCell"/>
</dbReference>
<dbReference type="Pfam" id="PF03840">
    <property type="entry name" value="SecG"/>
    <property type="match status" value="1"/>
</dbReference>
<dbReference type="EMBL" id="ABYO01000017">
    <property type="protein sequence ID" value="EEI87044.1"/>
    <property type="molecule type" value="Genomic_DNA"/>
</dbReference>
<reference evidence="10 11" key="1">
    <citation type="submission" date="2008-10" db="EMBL/GenBank/DDBJ databases">
        <authorList>
            <person name="Qin X."/>
            <person name="Bachman B."/>
            <person name="Battles P."/>
            <person name="Bell A."/>
            <person name="Bess C."/>
            <person name="Bickham C."/>
            <person name="Chaboub L."/>
            <person name="Chen D."/>
            <person name="Coyle M."/>
            <person name="Deiros D.R."/>
            <person name="Dinh H."/>
            <person name="Forbes L."/>
            <person name="Fowler G."/>
            <person name="Francisco L."/>
            <person name="Fu Q."/>
            <person name="Gubbala S."/>
            <person name="Hale W."/>
            <person name="Han Y."/>
            <person name="Hemphill L."/>
            <person name="Highlander S.K."/>
            <person name="Hirani K."/>
            <person name="Hogues M."/>
            <person name="Jackson L."/>
            <person name="Jakkamsetti A."/>
            <person name="Javaid M."/>
            <person name="Jiang H."/>
            <person name="Korchina V."/>
            <person name="Kovar C."/>
            <person name="Lara F."/>
            <person name="Lee S."/>
            <person name="Mata R."/>
            <person name="Mathew T."/>
            <person name="Moen C."/>
            <person name="Morales K."/>
            <person name="Munidasa M."/>
            <person name="Nazareth L."/>
            <person name="Ngo R."/>
            <person name="Nguyen L."/>
            <person name="Okwuonu G."/>
            <person name="Ongeri F."/>
            <person name="Patil S."/>
            <person name="Petrosino J."/>
            <person name="Pham C."/>
            <person name="Pham P."/>
            <person name="Pu L.-L."/>
            <person name="Puazo M."/>
            <person name="Raj R."/>
            <person name="Reid J."/>
            <person name="Rouhana J."/>
            <person name="Saada N."/>
            <person name="Shang Y."/>
            <person name="Simmons D."/>
            <person name="Thornton R."/>
            <person name="Warren J."/>
            <person name="Weissenberger G."/>
            <person name="Zhang J."/>
            <person name="Zhang L."/>
            <person name="Zhou C."/>
            <person name="Zhu D."/>
            <person name="Muzny D."/>
            <person name="Worley K."/>
            <person name="Gibbs R."/>
        </authorList>
    </citation>
    <scope>NUCLEOTIDE SEQUENCE [LARGE SCALE GENOMIC DNA]</scope>
    <source>
        <strain evidence="10 11">ATCC 51172</strain>
    </source>
</reference>
<comment type="caution">
    <text evidence="10">The sequence shown here is derived from an EMBL/GenBank/DDBJ whole genome shotgun (WGS) entry which is preliminary data.</text>
</comment>
<evidence type="ECO:0000313" key="10">
    <source>
        <dbReference type="EMBL" id="EEI87044.1"/>
    </source>
</evidence>
<comment type="subcellular location">
    <subcellularLocation>
        <location evidence="9">Cell membrane</location>
        <topology evidence="9">Multi-pass membrane protein</topology>
    </subcellularLocation>
    <subcellularLocation>
        <location evidence="1">Membrane</location>
        <topology evidence="1">Multi-pass membrane protein</topology>
    </subcellularLocation>
</comment>
<feature type="transmembrane region" description="Helical" evidence="9">
    <location>
        <begin position="62"/>
        <end position="80"/>
    </location>
</feature>
<name>C2BDL5_9FIRM</name>
<dbReference type="Proteomes" id="UP000005984">
    <property type="component" value="Unassembled WGS sequence"/>
</dbReference>
<dbReference type="GO" id="GO:0009306">
    <property type="term" value="P:protein secretion"/>
    <property type="evidence" value="ECO:0007669"/>
    <property type="project" value="UniProtKB-UniRule"/>
</dbReference>
<evidence type="ECO:0000256" key="4">
    <source>
        <dbReference type="ARBA" id="ARBA00022692"/>
    </source>
</evidence>
<gene>
    <name evidence="10" type="primary">secG</name>
    <name evidence="10" type="ORF">HMPREF0072_0435</name>
</gene>
<evidence type="ECO:0000313" key="11">
    <source>
        <dbReference type="Proteomes" id="UP000005984"/>
    </source>
</evidence>
<evidence type="ECO:0000256" key="9">
    <source>
        <dbReference type="RuleBase" id="RU365087"/>
    </source>
</evidence>
<keyword evidence="5 9" id="KW-0653">Protein transport</keyword>
<evidence type="ECO:0000256" key="2">
    <source>
        <dbReference type="ARBA" id="ARBA00008445"/>
    </source>
</evidence>
<dbReference type="InterPro" id="IPR004692">
    <property type="entry name" value="SecG"/>
</dbReference>
<comment type="similarity">
    <text evidence="2 9">Belongs to the SecG family.</text>
</comment>
<comment type="function">
    <text evidence="9">Involved in protein export. Participates in an early event of protein translocation.</text>
</comment>
<dbReference type="eggNOG" id="COG1314">
    <property type="taxonomic scope" value="Bacteria"/>
</dbReference>
<dbReference type="HOGENOM" id="CLU_094156_6_3_9"/>
<keyword evidence="11" id="KW-1185">Reference proteome</keyword>
<protein>
    <recommendedName>
        <fullName evidence="9">Protein-export membrane protein SecG</fullName>
    </recommendedName>
</protein>
<proteinExistence type="inferred from homology"/>
<keyword evidence="6 9" id="KW-1133">Transmembrane helix</keyword>
<dbReference type="STRING" id="525254.HMPREF0072_0435"/>
<sequence>MNGGVYMSNFLAVIMMIASAIVIVAVTLQDPKTDGLGALSGTQTNVFGKSAHKSKNEMLDKVVIFGGVLLFLGSIIFIAIN</sequence>
<accession>C2BDL5</accession>
<keyword evidence="4 9" id="KW-0812">Transmembrane</keyword>
<evidence type="ECO:0000256" key="6">
    <source>
        <dbReference type="ARBA" id="ARBA00022989"/>
    </source>
</evidence>
<keyword evidence="8 9" id="KW-0472">Membrane</keyword>
<evidence type="ECO:0000256" key="5">
    <source>
        <dbReference type="ARBA" id="ARBA00022927"/>
    </source>
</evidence>